<dbReference type="InterPro" id="IPR041371">
    <property type="entry name" value="GH92_N"/>
</dbReference>
<protein>
    <recommendedName>
        <fullName evidence="6">Alpha-1,2-mannosidase</fullName>
    </recommendedName>
</protein>
<evidence type="ECO:0000259" key="3">
    <source>
        <dbReference type="Pfam" id="PF17678"/>
    </source>
</evidence>
<evidence type="ECO:0000259" key="2">
    <source>
        <dbReference type="Pfam" id="PF07971"/>
    </source>
</evidence>
<dbReference type="GO" id="GO:0005829">
    <property type="term" value="C:cytosol"/>
    <property type="evidence" value="ECO:0007669"/>
    <property type="project" value="TreeGrafter"/>
</dbReference>
<keyword evidence="1" id="KW-1133">Transmembrane helix</keyword>
<accession>A0AAD7UJ01</accession>
<dbReference type="InterPro" id="IPR005887">
    <property type="entry name" value="GH92_a_mannosidase_put"/>
</dbReference>
<keyword evidence="1" id="KW-0812">Transmembrane</keyword>
<name>A0AAD7UJ01_9STRA</name>
<dbReference type="GO" id="GO:0005975">
    <property type="term" value="P:carbohydrate metabolic process"/>
    <property type="evidence" value="ECO:0007669"/>
    <property type="project" value="InterPro"/>
</dbReference>
<proteinExistence type="predicted"/>
<dbReference type="InterPro" id="IPR008928">
    <property type="entry name" value="6-hairpin_glycosidase_sf"/>
</dbReference>
<dbReference type="Proteomes" id="UP001230188">
    <property type="component" value="Unassembled WGS sequence"/>
</dbReference>
<evidence type="ECO:0008006" key="6">
    <source>
        <dbReference type="Google" id="ProtNLM"/>
    </source>
</evidence>
<dbReference type="NCBIfam" id="TIGR01180">
    <property type="entry name" value="aman2_put"/>
    <property type="match status" value="1"/>
</dbReference>
<feature type="domain" description="Glycosyl hydrolase family 92 N-terminal" evidence="3">
    <location>
        <begin position="12"/>
        <end position="142"/>
    </location>
</feature>
<comment type="caution">
    <text evidence="4">The sequence shown here is derived from an EMBL/GenBank/DDBJ whole genome shotgun (WGS) entry which is preliminary data.</text>
</comment>
<dbReference type="EMBL" id="JAQMWT010000309">
    <property type="protein sequence ID" value="KAJ8605819.1"/>
    <property type="molecule type" value="Genomic_DNA"/>
</dbReference>
<keyword evidence="1" id="KW-0472">Membrane</keyword>
<dbReference type="PANTHER" id="PTHR12143:SF43">
    <property type="entry name" value="PUTATIVE-RELATED"/>
    <property type="match status" value="1"/>
</dbReference>
<dbReference type="Gene3D" id="2.70.98.10">
    <property type="match status" value="2"/>
</dbReference>
<organism evidence="4 5">
    <name type="scientific">Chrysophaeum taylorii</name>
    <dbReference type="NCBI Taxonomy" id="2483200"/>
    <lineage>
        <taxon>Eukaryota</taxon>
        <taxon>Sar</taxon>
        <taxon>Stramenopiles</taxon>
        <taxon>Ochrophyta</taxon>
        <taxon>Pelagophyceae</taxon>
        <taxon>Pelagomonadales</taxon>
        <taxon>Pelagomonadaceae</taxon>
        <taxon>Chrysophaeum</taxon>
    </lineage>
</organism>
<feature type="transmembrane region" description="Helical" evidence="1">
    <location>
        <begin position="731"/>
        <end position="753"/>
    </location>
</feature>
<dbReference type="Gene3D" id="1.20.1050.60">
    <property type="entry name" value="alpha-1,2-mannosidase"/>
    <property type="match status" value="1"/>
</dbReference>
<reference evidence="4" key="1">
    <citation type="submission" date="2023-01" db="EMBL/GenBank/DDBJ databases">
        <title>Metagenome sequencing of chrysophaentin producing Chrysophaeum taylorii.</title>
        <authorList>
            <person name="Davison J."/>
            <person name="Bewley C."/>
        </authorList>
    </citation>
    <scope>NUCLEOTIDE SEQUENCE</scope>
    <source>
        <strain evidence="4">NIES-1699</strain>
    </source>
</reference>
<sequence length="768" mass="85368">MAPPSYSGVDMVNLLAGSFTKGDQFSTGNTMPLVGRPWGFNHFSIQTNGGESSWWFSGSEHEFRWLRCTHQPSPWIGDYAYFVFGPQMGHFTASPVGFFEPRGAWLKPHGLELRTAPDGMRIGLAPSMRGAILRVDFPAEQNIEKRICFGHAEEYLLDRFVARKNSGAAPGLALWVKLEHSGEFEARGKVFCLAYPNDAGRVEVRLSTSFISFEQAEENKKELSTTTYELLLEESRREWEELLMRVEIVDPPIEAAAKDMVVLYTGLYRALTFPRRIDEGGRHWSPYDGSGKIYDGILVTDNGFWDTFRTVYPLLSLVYPDHLEWIIGGWIAAYREGGWIPKWASPGYRNSMVGTYGDVVVADALIKGFVADPRDRADAIAALRKDAEVQGPPGGAKGRVGLSHYARYHYIPSDVGVSDCVSRTLDFAFADYAIANAANLPELRDRARDAMRHLFDPETRLFRPKTKAGSFQKDFRAARWGDGYTEGSPWHHSFPPFDMNLLLELHGSPESLLSKLGELVKSPSVFEPGSYGRTIHEMREMRALAMGQYGHNNQPSHHALYLFALAGDPNTTHSLVRTTMSRAYGTDFYSGDEDNGEMGAWFVLSAIGLYAVAPGASEDYVLTTPLFDKIRIRNSVSDLFIETIRPSRSTTDVSRIIFNNSVLHSSTIRFSALKRGGHLRFYHDHPPPPAAAAPMTTTTRLRPLPRVVADAPPSSSSSSSSGAEVGAQNPLFYAAALLVGLLLGRLFGTATALKRRHHRSKKPNSRVV</sequence>
<dbReference type="Pfam" id="PF17678">
    <property type="entry name" value="Glyco_hydro_92N"/>
    <property type="match status" value="1"/>
</dbReference>
<dbReference type="GO" id="GO:0030246">
    <property type="term" value="F:carbohydrate binding"/>
    <property type="evidence" value="ECO:0007669"/>
    <property type="project" value="InterPro"/>
</dbReference>
<dbReference type="InterPro" id="IPR050883">
    <property type="entry name" value="PNGase"/>
</dbReference>
<evidence type="ECO:0000313" key="4">
    <source>
        <dbReference type="EMBL" id="KAJ8605819.1"/>
    </source>
</evidence>
<dbReference type="PANTHER" id="PTHR12143">
    <property type="entry name" value="PEPTIDE N-GLYCANASE PNGASE -RELATED"/>
    <property type="match status" value="1"/>
</dbReference>
<keyword evidence="5" id="KW-1185">Reference proteome</keyword>
<dbReference type="InterPro" id="IPR014718">
    <property type="entry name" value="GH-type_carb-bd"/>
</dbReference>
<dbReference type="GO" id="GO:0006516">
    <property type="term" value="P:glycoprotein catabolic process"/>
    <property type="evidence" value="ECO:0007669"/>
    <property type="project" value="TreeGrafter"/>
</dbReference>
<dbReference type="InterPro" id="IPR012939">
    <property type="entry name" value="Glyco_hydro_92"/>
</dbReference>
<dbReference type="GO" id="GO:0000224">
    <property type="term" value="F:peptide-N4-(N-acetyl-beta-glucosaminyl)asparagine amidase activity"/>
    <property type="evidence" value="ECO:0007669"/>
    <property type="project" value="TreeGrafter"/>
</dbReference>
<feature type="domain" description="Glycosyl hydrolase family 92" evidence="2">
    <location>
        <begin position="215"/>
        <end position="681"/>
    </location>
</feature>
<evidence type="ECO:0000256" key="1">
    <source>
        <dbReference type="SAM" id="Phobius"/>
    </source>
</evidence>
<evidence type="ECO:0000313" key="5">
    <source>
        <dbReference type="Proteomes" id="UP001230188"/>
    </source>
</evidence>
<dbReference type="AlphaFoldDB" id="A0AAD7UJ01"/>
<dbReference type="SUPFAM" id="SSF48208">
    <property type="entry name" value="Six-hairpin glycosidases"/>
    <property type="match status" value="1"/>
</dbReference>
<gene>
    <name evidence="4" type="ORF">CTAYLR_000580</name>
</gene>
<dbReference type="Pfam" id="PF07971">
    <property type="entry name" value="Glyco_hydro_92"/>
    <property type="match status" value="1"/>
</dbReference>
<dbReference type="Gene3D" id="1.20.1610.10">
    <property type="entry name" value="alpha-1,2-mannosidases domains"/>
    <property type="match status" value="1"/>
</dbReference>